<dbReference type="SUPFAM" id="SSF57667">
    <property type="entry name" value="beta-beta-alpha zinc fingers"/>
    <property type="match status" value="2"/>
</dbReference>
<dbReference type="GO" id="GO:0006281">
    <property type="term" value="P:DNA repair"/>
    <property type="evidence" value="ECO:0007669"/>
    <property type="project" value="UniProtKB-ARBA"/>
</dbReference>
<feature type="domain" description="C2H2-type" evidence="3">
    <location>
        <begin position="31"/>
        <end position="51"/>
    </location>
</feature>
<dbReference type="PROSITE" id="PS00028">
    <property type="entry name" value="ZINC_FINGER_C2H2_1"/>
    <property type="match status" value="2"/>
</dbReference>
<dbReference type="GO" id="GO:0008270">
    <property type="term" value="F:zinc ion binding"/>
    <property type="evidence" value="ECO:0007669"/>
    <property type="project" value="UniProtKB-KW"/>
</dbReference>
<keyword evidence="1" id="KW-0862">Zinc</keyword>
<organism evidence="4 5">
    <name type="scientific">Mytilus galloprovincialis</name>
    <name type="common">Mediterranean mussel</name>
    <dbReference type="NCBI Taxonomy" id="29158"/>
    <lineage>
        <taxon>Eukaryota</taxon>
        <taxon>Metazoa</taxon>
        <taxon>Spiralia</taxon>
        <taxon>Lophotrochozoa</taxon>
        <taxon>Mollusca</taxon>
        <taxon>Bivalvia</taxon>
        <taxon>Autobranchia</taxon>
        <taxon>Pteriomorphia</taxon>
        <taxon>Mytilida</taxon>
        <taxon>Mytiloidea</taxon>
        <taxon>Mytilidae</taxon>
        <taxon>Mytilinae</taxon>
        <taxon>Mytilus</taxon>
    </lineage>
</organism>
<dbReference type="PROSITE" id="PS50157">
    <property type="entry name" value="ZINC_FINGER_C2H2_2"/>
    <property type="match status" value="5"/>
</dbReference>
<evidence type="ECO:0000259" key="3">
    <source>
        <dbReference type="PROSITE" id="PS50157"/>
    </source>
</evidence>
<feature type="domain" description="C2H2-type" evidence="3">
    <location>
        <begin position="83"/>
        <end position="112"/>
    </location>
</feature>
<dbReference type="Pfam" id="PF00096">
    <property type="entry name" value="zf-C2H2"/>
    <property type="match status" value="1"/>
</dbReference>
<dbReference type="SMART" id="SM00355">
    <property type="entry name" value="ZnF_C2H2"/>
    <property type="match status" value="6"/>
</dbReference>
<proteinExistence type="predicted"/>
<protein>
    <recommendedName>
        <fullName evidence="3">C2H2-type domain-containing protein</fullName>
    </recommendedName>
</protein>
<sequence length="1560" mass="183116">MEFQCDICSKTFSRQSDLKRHKFTIHGSSFFSCNKCDKEFNRKDKFVEHCRKCVITCKYCDANFKLQKDVNEHVNLIHTDKKFVCTKCEKKFAAKTNMQKHQQKCTQSTSSVIRSPQPGPSSRPDMDERTFRCRRCTARFDNRRQLYLHGMQHHYQTGAGGLQSRPWTHDEAPWEVEEDGALKTVYEANAPLILENHSESSVTSTYNVPLTNDFTVPQLMEQAERLYDRQGHAFRLNLEFGLILRHTETGEYRYFRPFQNESLFQRPIYVSRRQDLNRLKLRLQRFNVTDYILRQRPDTKWKPYLVTNVRFVFYYLNYPLGNAVKLPDYILNSRSIVALDKTRNGKHVYKDHLCAFRCLAVHHGHQTDRLETHTRALFDRWIQFAADKQLDSTNFQGLPLHQMAYFEHCFSINVNVYHLRDDGVALTVYKSRCHYDDTMHVNQFDHHLSYIANLPAYTQKYQCGTCDRHFKHINNMKRHQLKCTGQTVYRFKGGFYSNPKTIFDKLEEHGIRVQDRLYPWFVVYDFEAMLVSIQESNSDKLTWTQRHEPISVSVCSNVEGFTEPQCFVDPDVQSLVQHMVDYMSEISNKAYELTRQKFADAFHQLDADIQNPYRALLEDDDEDEYKLDAFLDDTELLEEIENQKTVYLKLKEELDAYCRQIVVLGFNSAKYDMNLIKTHLANTLNMHESGQKFTVKRNNSYACLANETFKFLDITSYLAPGCSYAKFLKAYDVTENKGFFPYEWFDNVDKLHHPTLPSHEQFYSSLKECNISTEDYAYCQREWSVNGMSTFRDFLVWYNNLDVGPFVQAVENLQKIYFERDIDLFKTSISVPGLARRMLFDTGRQAGASFALFDEANSDLYFTLKNNLIGGPSIIFNRHHEVGQTFIRSDFTRPCQKILGFDANALYLYCIDQEMPTGSFVRRRVEDGFKPQKRDKYTLMYDWMDYLNHTRSLDIKHKLNTGKEKKIGPYPVDGYDANTNTVYQFHGCYWHGHDCWMTKNVKDQKWCETRQAKYDKTVKTTTLIQAQGYNIVEKWECHFRNDIRRHGQLKSFCDSRKPPTPQRFVTETEILEGVASGRLFGMVECDIRVPDEWPSYFRHPTMTPYEYFAEMSPLFCTTDVPFDLIGDHMQDHVRRFELSEKPRRLLVGGMRARQMLIATPLLKWYLEHGMLVTKIYQVLEFKPQRCFRDFVKVVSDNRRLGDANPDKAIIAETSKLEGNSGYGGTIMDQEKFQSVTYVQGEGRVMLEANKPQFKKLTTLLEQDEYFEVEKIEKSDSTSTFPFQIGYFILQYGKLRMLEFYFDFLDVYVDRSDFEYCEMDTDSAYMALSGPDLASVIRPEMKDAYQRALTGCCRDDFEPDWIPRTCCTKHAKYDKRTPGLFKVEYEGDVMIGLCSKTYIVQKTKLVHTSNTKMAAFRLLRRAKKLPVKRLIHRPRLLREVKFSSKGITKRRVKAPMTTFRHVLNTQRVGNGTLKGFRARNNGISTYQQTRNGFSYFYCKRRVLEDGVSTVPLDLELCPVPMEIDESEKPMEVDETITEVELDDNDRYMIHLLETNFESDSE</sequence>
<comment type="caution">
    <text evidence="4">The sequence shown here is derived from an EMBL/GenBank/DDBJ whole genome shotgun (WGS) entry which is preliminary data.</text>
</comment>
<dbReference type="InterPro" id="IPR036236">
    <property type="entry name" value="Znf_C2H2_sf"/>
</dbReference>
<name>A0A8B6FM64_MYTGA</name>
<dbReference type="Proteomes" id="UP000596742">
    <property type="component" value="Unassembled WGS sequence"/>
</dbReference>
<dbReference type="SUPFAM" id="SSF56672">
    <property type="entry name" value="DNA/RNA polymerases"/>
    <property type="match status" value="1"/>
</dbReference>
<gene>
    <name evidence="4" type="ORF">MGAL_10B058199</name>
</gene>
<feature type="domain" description="C2H2-type" evidence="3">
    <location>
        <begin position="3"/>
        <end position="26"/>
    </location>
</feature>
<feature type="domain" description="C2H2-type" evidence="3">
    <location>
        <begin position="55"/>
        <end position="83"/>
    </location>
</feature>
<dbReference type="InterPro" id="IPR011335">
    <property type="entry name" value="Restrct_endonuc-II-like"/>
</dbReference>
<dbReference type="InterPro" id="IPR043502">
    <property type="entry name" value="DNA/RNA_pol_sf"/>
</dbReference>
<accession>A0A8B6FM64</accession>
<dbReference type="InterPro" id="IPR013087">
    <property type="entry name" value="Znf_C2H2_type"/>
</dbReference>
<dbReference type="PANTHER" id="PTHR33206:SF1">
    <property type="entry name" value="DNA-DIRECTED DNA POLYMERASE"/>
    <property type="match status" value="1"/>
</dbReference>
<reference evidence="4" key="1">
    <citation type="submission" date="2018-11" db="EMBL/GenBank/DDBJ databases">
        <authorList>
            <person name="Alioto T."/>
            <person name="Alioto T."/>
        </authorList>
    </citation>
    <scope>NUCLEOTIDE SEQUENCE</scope>
</reference>
<dbReference type="OrthoDB" id="5988713at2759"/>
<evidence type="ECO:0000313" key="5">
    <source>
        <dbReference type="Proteomes" id="UP000596742"/>
    </source>
</evidence>
<keyword evidence="1" id="KW-0863">Zinc-finger</keyword>
<evidence type="ECO:0000256" key="2">
    <source>
        <dbReference type="SAM" id="MobiDB-lite"/>
    </source>
</evidence>
<keyword evidence="5" id="KW-1185">Reference proteome</keyword>
<evidence type="ECO:0000256" key="1">
    <source>
        <dbReference type="PROSITE-ProRule" id="PRU00042"/>
    </source>
</evidence>
<dbReference type="Gene3D" id="3.40.960.10">
    <property type="entry name" value="VSR Endonuclease"/>
    <property type="match status" value="1"/>
</dbReference>
<feature type="compositionally biased region" description="Polar residues" evidence="2">
    <location>
        <begin position="99"/>
        <end position="114"/>
    </location>
</feature>
<dbReference type="Gene3D" id="3.30.160.60">
    <property type="entry name" value="Classic Zinc Finger"/>
    <property type="match status" value="2"/>
</dbReference>
<keyword evidence="1" id="KW-0479">Metal-binding</keyword>
<dbReference type="PANTHER" id="PTHR33206">
    <property type="entry name" value="PROTEIN CBG10425"/>
    <property type="match status" value="1"/>
</dbReference>
<feature type="region of interest" description="Disordered" evidence="2">
    <location>
        <begin position="99"/>
        <end position="128"/>
    </location>
</feature>
<feature type="domain" description="C2H2-type" evidence="3">
    <location>
        <begin position="461"/>
        <end position="488"/>
    </location>
</feature>
<evidence type="ECO:0000313" key="4">
    <source>
        <dbReference type="EMBL" id="VDI51873.1"/>
    </source>
</evidence>
<dbReference type="EMBL" id="UYJE01007117">
    <property type="protein sequence ID" value="VDI51873.1"/>
    <property type="molecule type" value="Genomic_DNA"/>
</dbReference>
<dbReference type="SUPFAM" id="SSF52980">
    <property type="entry name" value="Restriction endonuclease-like"/>
    <property type="match status" value="1"/>
</dbReference>